<protein>
    <submittedName>
        <fullName evidence="1">Uncharacterized protein</fullName>
    </submittedName>
</protein>
<dbReference type="EMBL" id="GBRH01197100">
    <property type="protein sequence ID" value="JAE00796.1"/>
    <property type="molecule type" value="Transcribed_RNA"/>
</dbReference>
<evidence type="ECO:0000313" key="1">
    <source>
        <dbReference type="EMBL" id="JAE00796.1"/>
    </source>
</evidence>
<reference evidence="1" key="1">
    <citation type="submission" date="2014-09" db="EMBL/GenBank/DDBJ databases">
        <authorList>
            <person name="Magalhaes I.L.F."/>
            <person name="Oliveira U."/>
            <person name="Santos F.R."/>
            <person name="Vidigal T.H.D.A."/>
            <person name="Brescovit A.D."/>
            <person name="Santos A.J."/>
        </authorList>
    </citation>
    <scope>NUCLEOTIDE SEQUENCE</scope>
    <source>
        <tissue evidence="1">Shoot tissue taken approximately 20 cm above the soil surface</tissue>
    </source>
</reference>
<organism evidence="1">
    <name type="scientific">Arundo donax</name>
    <name type="common">Giant reed</name>
    <name type="synonym">Donax arundinaceus</name>
    <dbReference type="NCBI Taxonomy" id="35708"/>
    <lineage>
        <taxon>Eukaryota</taxon>
        <taxon>Viridiplantae</taxon>
        <taxon>Streptophyta</taxon>
        <taxon>Embryophyta</taxon>
        <taxon>Tracheophyta</taxon>
        <taxon>Spermatophyta</taxon>
        <taxon>Magnoliopsida</taxon>
        <taxon>Liliopsida</taxon>
        <taxon>Poales</taxon>
        <taxon>Poaceae</taxon>
        <taxon>PACMAD clade</taxon>
        <taxon>Arundinoideae</taxon>
        <taxon>Arundineae</taxon>
        <taxon>Arundo</taxon>
    </lineage>
</organism>
<proteinExistence type="predicted"/>
<name>A0A0A9ESC8_ARUDO</name>
<sequence>MGESNCVRTMAAKSR</sequence>
<accession>A0A0A9ESC8</accession>
<reference evidence="1" key="2">
    <citation type="journal article" date="2015" name="Data Brief">
        <title>Shoot transcriptome of the giant reed, Arundo donax.</title>
        <authorList>
            <person name="Barrero R.A."/>
            <person name="Guerrero F.D."/>
            <person name="Moolhuijzen P."/>
            <person name="Goolsby J.A."/>
            <person name="Tidwell J."/>
            <person name="Bellgard S.E."/>
            <person name="Bellgard M.I."/>
        </authorList>
    </citation>
    <scope>NUCLEOTIDE SEQUENCE</scope>
    <source>
        <tissue evidence="1">Shoot tissue taken approximately 20 cm above the soil surface</tissue>
    </source>
</reference>